<feature type="binding site" evidence="6">
    <location>
        <position position="184"/>
    </location>
    <ligand>
        <name>S-adenosyl-L-methionine</name>
        <dbReference type="ChEBI" id="CHEBI:59789"/>
    </ligand>
</feature>
<keyword evidence="4 6" id="KW-0808">Transferase</keyword>
<evidence type="ECO:0000256" key="7">
    <source>
        <dbReference type="SAM" id="MobiDB-lite"/>
    </source>
</evidence>
<dbReference type="GO" id="GO:0005829">
    <property type="term" value="C:cytosol"/>
    <property type="evidence" value="ECO:0007669"/>
    <property type="project" value="TreeGrafter"/>
</dbReference>
<comment type="subcellular location">
    <subcellularLocation>
        <location evidence="6">Cytoplasm</location>
    </subcellularLocation>
</comment>
<name>A0A5C5WBZ8_9BACT</name>
<reference evidence="8 9" key="1">
    <citation type="submission" date="2019-02" db="EMBL/GenBank/DDBJ databases">
        <title>Deep-cultivation of Planctomycetes and their phenomic and genomic characterization uncovers novel biology.</title>
        <authorList>
            <person name="Wiegand S."/>
            <person name="Jogler M."/>
            <person name="Boedeker C."/>
            <person name="Pinto D."/>
            <person name="Vollmers J."/>
            <person name="Rivas-Marin E."/>
            <person name="Kohn T."/>
            <person name="Peeters S.H."/>
            <person name="Heuer A."/>
            <person name="Rast P."/>
            <person name="Oberbeckmann S."/>
            <person name="Bunk B."/>
            <person name="Jeske O."/>
            <person name="Meyerdierks A."/>
            <person name="Storesund J.E."/>
            <person name="Kallscheuer N."/>
            <person name="Luecker S."/>
            <person name="Lage O.M."/>
            <person name="Pohl T."/>
            <person name="Merkel B.J."/>
            <person name="Hornburger P."/>
            <person name="Mueller R.-W."/>
            <person name="Bruemmer F."/>
            <person name="Labrenz M."/>
            <person name="Spormann A.M."/>
            <person name="Op Den Camp H."/>
            <person name="Overmann J."/>
            <person name="Amann R."/>
            <person name="Jetten M.S.M."/>
            <person name="Mascher T."/>
            <person name="Medema M.H."/>
            <person name="Devos D.P."/>
            <person name="Kaster A.-K."/>
            <person name="Ovreas L."/>
            <person name="Rohde M."/>
            <person name="Galperin M.Y."/>
            <person name="Jogler C."/>
        </authorList>
    </citation>
    <scope>NUCLEOTIDE SEQUENCE [LARGE SCALE GENOMIC DNA]</scope>
    <source>
        <strain evidence="8 9">Pla111</strain>
    </source>
</reference>
<dbReference type="SUPFAM" id="SSF53335">
    <property type="entry name" value="S-adenosyl-L-methionine-dependent methyltransferases"/>
    <property type="match status" value="1"/>
</dbReference>
<accession>A0A5C5WBZ8</accession>
<evidence type="ECO:0000256" key="6">
    <source>
        <dbReference type="HAMAP-Rule" id="MF_00074"/>
    </source>
</evidence>
<comment type="function">
    <text evidence="6">Specifically methylates the N7 position of a guanine in 16S rRNA.</text>
</comment>
<sequence length="273" mass="29582">MSISDSTSSQPSDERPRAESGGESGGESPQAADTLESETLESDAINAGTLAEAIAAVGLQIDTAAIERLDAYRAALWAWNEKLNLTRHTTLEKFVTRDLVDTLALSEQIPAGQRVLDVGAGGGVPGVPLAILRSDLKIILCESVTKKANALQAILAESGLKIPVYAARLETVLETERFDTLIARAVAPLWKFMFWLRPHAARYERLVLIKGPGWVEERGEARHRGYAKGFDLRKLAEYPTPRSTAISTVLSLTPSSKPSGPPPSAARFPTRRR</sequence>
<evidence type="ECO:0000313" key="8">
    <source>
        <dbReference type="EMBL" id="TWT47635.1"/>
    </source>
</evidence>
<evidence type="ECO:0000256" key="5">
    <source>
        <dbReference type="ARBA" id="ARBA00022691"/>
    </source>
</evidence>
<feature type="compositionally biased region" description="Low complexity" evidence="7">
    <location>
        <begin position="1"/>
        <end position="11"/>
    </location>
</feature>
<proteinExistence type="inferred from homology"/>
<dbReference type="RefSeq" id="WP_231930781.1">
    <property type="nucleotide sequence ID" value="NZ_SJPH01000002.1"/>
</dbReference>
<feature type="binding site" evidence="6">
    <location>
        <position position="119"/>
    </location>
    <ligand>
        <name>S-adenosyl-L-methionine</name>
        <dbReference type="ChEBI" id="CHEBI:59789"/>
    </ligand>
</feature>
<dbReference type="GO" id="GO:0070043">
    <property type="term" value="F:rRNA (guanine-N7-)-methyltransferase activity"/>
    <property type="evidence" value="ECO:0007669"/>
    <property type="project" value="UniProtKB-UniRule"/>
</dbReference>
<dbReference type="Gene3D" id="3.40.50.150">
    <property type="entry name" value="Vaccinia Virus protein VP39"/>
    <property type="match status" value="1"/>
</dbReference>
<organism evidence="8 9">
    <name type="scientific">Botrimarina hoheduenensis</name>
    <dbReference type="NCBI Taxonomy" id="2528000"/>
    <lineage>
        <taxon>Bacteria</taxon>
        <taxon>Pseudomonadati</taxon>
        <taxon>Planctomycetota</taxon>
        <taxon>Planctomycetia</taxon>
        <taxon>Pirellulales</taxon>
        <taxon>Lacipirellulaceae</taxon>
        <taxon>Botrimarina</taxon>
    </lineage>
</organism>
<dbReference type="EMBL" id="SJPH01000002">
    <property type="protein sequence ID" value="TWT47635.1"/>
    <property type="molecule type" value="Genomic_DNA"/>
</dbReference>
<evidence type="ECO:0000256" key="4">
    <source>
        <dbReference type="ARBA" id="ARBA00022679"/>
    </source>
</evidence>
<dbReference type="Proteomes" id="UP000318995">
    <property type="component" value="Unassembled WGS sequence"/>
</dbReference>
<evidence type="ECO:0000313" key="9">
    <source>
        <dbReference type="Proteomes" id="UP000318995"/>
    </source>
</evidence>
<keyword evidence="1 6" id="KW-0963">Cytoplasm</keyword>
<dbReference type="EC" id="2.1.1.-" evidence="6"/>
<feature type="region of interest" description="Disordered" evidence="7">
    <location>
        <begin position="250"/>
        <end position="273"/>
    </location>
</feature>
<comment type="caution">
    <text evidence="8">The sequence shown here is derived from an EMBL/GenBank/DDBJ whole genome shotgun (WGS) entry which is preliminary data.</text>
</comment>
<dbReference type="PANTHER" id="PTHR31760:SF0">
    <property type="entry name" value="S-ADENOSYL-L-METHIONINE-DEPENDENT METHYLTRANSFERASES SUPERFAMILY PROTEIN"/>
    <property type="match status" value="1"/>
</dbReference>
<keyword evidence="3 6" id="KW-0489">Methyltransferase</keyword>
<gene>
    <name evidence="6 8" type="primary">rsmG</name>
    <name evidence="8" type="ORF">Pla111_12510</name>
</gene>
<protein>
    <recommendedName>
        <fullName evidence="6">Ribosomal RNA small subunit methyltransferase G</fullName>
        <ecNumber evidence="6">2.1.1.-</ecNumber>
    </recommendedName>
    <alternativeName>
        <fullName evidence="6">16S rRNA 7-methylguanosine methyltransferase</fullName>
        <shortName evidence="6">16S rRNA m7G methyltransferase</shortName>
    </alternativeName>
</protein>
<evidence type="ECO:0000256" key="3">
    <source>
        <dbReference type="ARBA" id="ARBA00022603"/>
    </source>
</evidence>
<keyword evidence="2 6" id="KW-0698">rRNA processing</keyword>
<dbReference type="NCBIfam" id="TIGR00138">
    <property type="entry name" value="rsmG_gidB"/>
    <property type="match status" value="1"/>
</dbReference>
<evidence type="ECO:0000256" key="2">
    <source>
        <dbReference type="ARBA" id="ARBA00022552"/>
    </source>
</evidence>
<keyword evidence="9" id="KW-1185">Reference proteome</keyword>
<keyword evidence="5 6" id="KW-0949">S-adenosyl-L-methionine</keyword>
<dbReference type="HAMAP" id="MF_00074">
    <property type="entry name" value="16SrRNA_methyltr_G"/>
    <property type="match status" value="1"/>
</dbReference>
<feature type="region of interest" description="Disordered" evidence="7">
    <location>
        <begin position="1"/>
        <end position="34"/>
    </location>
</feature>
<comment type="caution">
    <text evidence="6">Lacks conserved residue(s) required for the propagation of feature annotation.</text>
</comment>
<comment type="similarity">
    <text evidence="6">Belongs to the methyltransferase superfamily. RNA methyltransferase RsmG family.</text>
</comment>
<dbReference type="Pfam" id="PF02527">
    <property type="entry name" value="GidB"/>
    <property type="match status" value="1"/>
</dbReference>
<dbReference type="InterPro" id="IPR003682">
    <property type="entry name" value="rRNA_ssu_MeTfrase_G"/>
</dbReference>
<dbReference type="InterPro" id="IPR029063">
    <property type="entry name" value="SAM-dependent_MTases_sf"/>
</dbReference>
<dbReference type="AlphaFoldDB" id="A0A5C5WBZ8"/>
<feature type="binding site" evidence="6">
    <location>
        <begin position="169"/>
        <end position="170"/>
    </location>
    <ligand>
        <name>S-adenosyl-L-methionine</name>
        <dbReference type="ChEBI" id="CHEBI:59789"/>
    </ligand>
</feature>
<dbReference type="PANTHER" id="PTHR31760">
    <property type="entry name" value="S-ADENOSYL-L-METHIONINE-DEPENDENT METHYLTRANSFERASES SUPERFAMILY PROTEIN"/>
    <property type="match status" value="1"/>
</dbReference>
<evidence type="ECO:0000256" key="1">
    <source>
        <dbReference type="ARBA" id="ARBA00022490"/>
    </source>
</evidence>